<evidence type="ECO:0000313" key="3">
    <source>
        <dbReference type="Proteomes" id="UP000190105"/>
    </source>
</evidence>
<evidence type="ECO:0000313" key="2">
    <source>
        <dbReference type="EMBL" id="SKA95691.1"/>
    </source>
</evidence>
<keyword evidence="2" id="KW-0131">Cell cycle</keyword>
<dbReference type="AlphaFoldDB" id="A0A1T4Y2Y7"/>
<dbReference type="SUPFAM" id="SSF53067">
    <property type="entry name" value="Actin-like ATPase domain"/>
    <property type="match status" value="2"/>
</dbReference>
<dbReference type="Proteomes" id="UP000190105">
    <property type="component" value="Unassembled WGS sequence"/>
</dbReference>
<proteinExistence type="predicted"/>
<protein>
    <submittedName>
        <fullName evidence="2">Cell division protein FtsA</fullName>
    </submittedName>
</protein>
<dbReference type="EMBL" id="FUYH01000019">
    <property type="protein sequence ID" value="SKA95691.1"/>
    <property type="molecule type" value="Genomic_DNA"/>
</dbReference>
<gene>
    <name evidence="2" type="ORF">SAMN05443428_11915</name>
</gene>
<dbReference type="PANTHER" id="PTHR32432">
    <property type="entry name" value="CELL DIVISION PROTEIN FTSA-RELATED"/>
    <property type="match status" value="1"/>
</dbReference>
<dbReference type="SMART" id="SM00842">
    <property type="entry name" value="FtsA"/>
    <property type="match status" value="1"/>
</dbReference>
<dbReference type="InterPro" id="IPR003494">
    <property type="entry name" value="SHS2_FtsA"/>
</dbReference>
<name>A0A1T4Y2Y7_9CLOT</name>
<organism evidence="2 3">
    <name type="scientific">Caloramator quimbayensis</name>
    <dbReference type="NCBI Taxonomy" id="1147123"/>
    <lineage>
        <taxon>Bacteria</taxon>
        <taxon>Bacillati</taxon>
        <taxon>Bacillota</taxon>
        <taxon>Clostridia</taxon>
        <taxon>Eubacteriales</taxon>
        <taxon>Clostridiaceae</taxon>
        <taxon>Caloramator</taxon>
    </lineage>
</organism>
<reference evidence="3" key="1">
    <citation type="submission" date="2017-02" db="EMBL/GenBank/DDBJ databases">
        <authorList>
            <person name="Varghese N."/>
            <person name="Submissions S."/>
        </authorList>
    </citation>
    <scope>NUCLEOTIDE SEQUENCE [LARGE SCALE GENOMIC DNA]</scope>
    <source>
        <strain evidence="3">USBA 833</strain>
    </source>
</reference>
<keyword evidence="3" id="KW-1185">Reference proteome</keyword>
<evidence type="ECO:0000259" key="1">
    <source>
        <dbReference type="SMART" id="SM00842"/>
    </source>
</evidence>
<dbReference type="STRING" id="1147123.SAMN05443428_11915"/>
<dbReference type="OrthoDB" id="9768127at2"/>
<keyword evidence="2" id="KW-0132">Cell division</keyword>
<dbReference type="RefSeq" id="WP_078697222.1">
    <property type="nucleotide sequence ID" value="NZ_FUYH01000019.1"/>
</dbReference>
<dbReference type="InterPro" id="IPR050696">
    <property type="entry name" value="FtsA/MreB"/>
</dbReference>
<dbReference type="Pfam" id="PF14450">
    <property type="entry name" value="FtsA"/>
    <property type="match status" value="1"/>
</dbReference>
<dbReference type="InterPro" id="IPR043129">
    <property type="entry name" value="ATPase_NBD"/>
</dbReference>
<dbReference type="PANTHER" id="PTHR32432:SF3">
    <property type="entry name" value="ETHANOLAMINE UTILIZATION PROTEIN EUTJ"/>
    <property type="match status" value="1"/>
</dbReference>
<dbReference type="GO" id="GO:0051301">
    <property type="term" value="P:cell division"/>
    <property type="evidence" value="ECO:0007669"/>
    <property type="project" value="UniProtKB-KW"/>
</dbReference>
<sequence length="615" mass="67884">MNNDDFVFALDIGTRTVVGVIGYEKDDMFEVAAIEVLEHKSRAMYDGQVHDIDEVAKVVIKIKEKLEKRLGLSLNKVAIAAAGRALKTKKININKSFDFICDINSEMISSLEMEGIELAQKSIDDDLMEDEKTTYYCVGYSIINYYLNGYIISTLLNHRGKSIGADILATFLPQTVIESLYAVVKKANLEVSNLTLEPIAAINVAIPKDLRMLNLCLVDIGAGTSDIAITKDGSVVAYAMVPIAGDEITETICQNYLVDFNTAEKIKLSLSSKKEITFTDVMGIKQVKKSQEIKEVIKNSVENLSDSIVQKILEYNGKAPGAVFLIGGGSKIENLDKFVAQKLNLPIQRVAVRGTEVLKNVKYRGKKISGPEIITPLGIAATANMQRGRNFIYVNVNEKEIKLLNSRKLMVSDALIYAGFRGEQIIGRNGKPVNFILNGVEKTILGGMAKPCEVYVNGEPQNLKTEINNGDNIIIKTAQSGEDAVVTVNDLYELYGFNDAAAKVNGEYVQRDYVIANGDNIEIKEENNIKNYELGELKDEVAAAKELKDGIEVIVNGNKIKLVGKEEYIFVDIFNYIDFDISKAKGITLKLNGKDAAYTDVLKDGDSIDIYLEQE</sequence>
<dbReference type="CDD" id="cd24004">
    <property type="entry name" value="ASKHA_NBD_PilM-like"/>
    <property type="match status" value="1"/>
</dbReference>
<accession>A0A1T4Y2Y7</accession>
<feature type="domain" description="SHS2" evidence="1">
    <location>
        <begin position="7"/>
        <end position="205"/>
    </location>
</feature>
<dbReference type="Gene3D" id="3.30.420.40">
    <property type="match status" value="2"/>
</dbReference>